<evidence type="ECO:0000313" key="5">
    <source>
        <dbReference type="Proteomes" id="UP000011087"/>
    </source>
</evidence>
<reference evidence="4" key="3">
    <citation type="submission" date="2015-06" db="UniProtKB">
        <authorList>
            <consortium name="EnsemblProtists"/>
        </authorList>
    </citation>
    <scope>IDENTIFICATION</scope>
</reference>
<dbReference type="AlphaFoldDB" id="L1ITY2"/>
<dbReference type="RefSeq" id="XP_005826683.1">
    <property type="nucleotide sequence ID" value="XM_005826626.1"/>
</dbReference>
<feature type="signal peptide" evidence="2">
    <location>
        <begin position="1"/>
        <end position="29"/>
    </location>
</feature>
<protein>
    <submittedName>
        <fullName evidence="3 4">Uncharacterized protein</fullName>
    </submittedName>
</protein>
<dbReference type="GeneID" id="17296474"/>
<proteinExistence type="predicted"/>
<reference evidence="5" key="2">
    <citation type="submission" date="2012-11" db="EMBL/GenBank/DDBJ databases">
        <authorList>
            <person name="Kuo A."/>
            <person name="Curtis B.A."/>
            <person name="Tanifuji G."/>
            <person name="Burki F."/>
            <person name="Gruber A."/>
            <person name="Irimia M."/>
            <person name="Maruyama S."/>
            <person name="Arias M.C."/>
            <person name="Ball S.G."/>
            <person name="Gile G.H."/>
            <person name="Hirakawa Y."/>
            <person name="Hopkins J.F."/>
            <person name="Rensing S.A."/>
            <person name="Schmutz J."/>
            <person name="Symeonidi A."/>
            <person name="Elias M."/>
            <person name="Eveleigh R.J."/>
            <person name="Herman E.K."/>
            <person name="Klute M.J."/>
            <person name="Nakayama T."/>
            <person name="Obornik M."/>
            <person name="Reyes-Prieto A."/>
            <person name="Armbrust E.V."/>
            <person name="Aves S.J."/>
            <person name="Beiko R.G."/>
            <person name="Coutinho P."/>
            <person name="Dacks J.B."/>
            <person name="Durnford D.G."/>
            <person name="Fast N.M."/>
            <person name="Green B.R."/>
            <person name="Grisdale C."/>
            <person name="Hempe F."/>
            <person name="Henrissat B."/>
            <person name="Hoppner M.P."/>
            <person name="Ishida K.-I."/>
            <person name="Kim E."/>
            <person name="Koreny L."/>
            <person name="Kroth P.G."/>
            <person name="Liu Y."/>
            <person name="Malik S.-B."/>
            <person name="Maier U.G."/>
            <person name="McRose D."/>
            <person name="Mock T."/>
            <person name="Neilson J.A."/>
            <person name="Onodera N.T."/>
            <person name="Poole A.M."/>
            <person name="Pritham E.J."/>
            <person name="Richards T.A."/>
            <person name="Rocap G."/>
            <person name="Roy S.W."/>
            <person name="Sarai C."/>
            <person name="Schaack S."/>
            <person name="Shirato S."/>
            <person name="Slamovits C.H."/>
            <person name="Spencer D.F."/>
            <person name="Suzuki S."/>
            <person name="Worden A.Z."/>
            <person name="Zauner S."/>
            <person name="Barry K."/>
            <person name="Bell C."/>
            <person name="Bharti A.K."/>
            <person name="Crow J.A."/>
            <person name="Grimwood J."/>
            <person name="Kramer R."/>
            <person name="Lindquist E."/>
            <person name="Lucas S."/>
            <person name="Salamov A."/>
            <person name="McFadden G.I."/>
            <person name="Lane C.E."/>
            <person name="Keeling P.J."/>
            <person name="Gray M.W."/>
            <person name="Grigoriev I.V."/>
            <person name="Archibald J.M."/>
        </authorList>
    </citation>
    <scope>NUCLEOTIDE SEQUENCE</scope>
    <source>
        <strain evidence="5">CCMP2712</strain>
    </source>
</reference>
<organism evidence="3">
    <name type="scientific">Guillardia theta (strain CCMP2712)</name>
    <name type="common">Cryptophyte</name>
    <dbReference type="NCBI Taxonomy" id="905079"/>
    <lineage>
        <taxon>Eukaryota</taxon>
        <taxon>Cryptophyceae</taxon>
        <taxon>Pyrenomonadales</taxon>
        <taxon>Geminigeraceae</taxon>
        <taxon>Guillardia</taxon>
    </lineage>
</organism>
<accession>L1ITY2</accession>
<reference evidence="3 5" key="1">
    <citation type="journal article" date="2012" name="Nature">
        <title>Algal genomes reveal evolutionary mosaicism and the fate of nucleomorphs.</title>
        <authorList>
            <consortium name="DOE Joint Genome Institute"/>
            <person name="Curtis B.A."/>
            <person name="Tanifuji G."/>
            <person name="Burki F."/>
            <person name="Gruber A."/>
            <person name="Irimia M."/>
            <person name="Maruyama S."/>
            <person name="Arias M.C."/>
            <person name="Ball S.G."/>
            <person name="Gile G.H."/>
            <person name="Hirakawa Y."/>
            <person name="Hopkins J.F."/>
            <person name="Kuo A."/>
            <person name="Rensing S.A."/>
            <person name="Schmutz J."/>
            <person name="Symeonidi A."/>
            <person name="Elias M."/>
            <person name="Eveleigh R.J."/>
            <person name="Herman E.K."/>
            <person name="Klute M.J."/>
            <person name="Nakayama T."/>
            <person name="Obornik M."/>
            <person name="Reyes-Prieto A."/>
            <person name="Armbrust E.V."/>
            <person name="Aves S.J."/>
            <person name="Beiko R.G."/>
            <person name="Coutinho P."/>
            <person name="Dacks J.B."/>
            <person name="Durnford D.G."/>
            <person name="Fast N.M."/>
            <person name="Green B.R."/>
            <person name="Grisdale C.J."/>
            <person name="Hempel F."/>
            <person name="Henrissat B."/>
            <person name="Hoppner M.P."/>
            <person name="Ishida K."/>
            <person name="Kim E."/>
            <person name="Koreny L."/>
            <person name="Kroth P.G."/>
            <person name="Liu Y."/>
            <person name="Malik S.B."/>
            <person name="Maier U.G."/>
            <person name="McRose D."/>
            <person name="Mock T."/>
            <person name="Neilson J.A."/>
            <person name="Onodera N.T."/>
            <person name="Poole A.M."/>
            <person name="Pritham E.J."/>
            <person name="Richards T.A."/>
            <person name="Rocap G."/>
            <person name="Roy S.W."/>
            <person name="Sarai C."/>
            <person name="Schaack S."/>
            <person name="Shirato S."/>
            <person name="Slamovits C.H."/>
            <person name="Spencer D.F."/>
            <person name="Suzuki S."/>
            <person name="Worden A.Z."/>
            <person name="Zauner S."/>
            <person name="Barry K."/>
            <person name="Bell C."/>
            <person name="Bharti A.K."/>
            <person name="Crow J.A."/>
            <person name="Grimwood J."/>
            <person name="Kramer R."/>
            <person name="Lindquist E."/>
            <person name="Lucas S."/>
            <person name="Salamov A."/>
            <person name="McFadden G.I."/>
            <person name="Lane C.E."/>
            <person name="Keeling P.J."/>
            <person name="Gray M.W."/>
            <person name="Grigoriev I.V."/>
            <person name="Archibald J.M."/>
        </authorList>
    </citation>
    <scope>NUCLEOTIDE SEQUENCE</scope>
    <source>
        <strain evidence="3 5">CCMP2712</strain>
    </source>
</reference>
<dbReference type="EnsemblProtists" id="EKX39703">
    <property type="protein sequence ID" value="EKX39703"/>
    <property type="gene ID" value="GUITHDRAFT_114198"/>
</dbReference>
<feature type="region of interest" description="Disordered" evidence="1">
    <location>
        <begin position="103"/>
        <end position="125"/>
    </location>
</feature>
<feature type="chain" id="PRO_5008770480" evidence="2">
    <location>
        <begin position="30"/>
        <end position="391"/>
    </location>
</feature>
<dbReference type="PaxDb" id="55529-EKX39703"/>
<dbReference type="SMART" id="SM01425">
    <property type="entry name" value="EsV_1_7"/>
    <property type="match status" value="2"/>
</dbReference>
<feature type="compositionally biased region" description="Basic residues" evidence="1">
    <location>
        <begin position="353"/>
        <end position="362"/>
    </location>
</feature>
<name>L1ITY2_GUITC</name>
<gene>
    <name evidence="3" type="ORF">GUITHDRAFT_114198</name>
</gene>
<evidence type="ECO:0000313" key="4">
    <source>
        <dbReference type="EnsemblProtists" id="EKX39703"/>
    </source>
</evidence>
<dbReference type="HOGENOM" id="CLU_706872_0_0_1"/>
<dbReference type="EMBL" id="JH993037">
    <property type="protein sequence ID" value="EKX39703.1"/>
    <property type="molecule type" value="Genomic_DNA"/>
</dbReference>
<feature type="compositionally biased region" description="Polar residues" evidence="1">
    <location>
        <begin position="327"/>
        <end position="340"/>
    </location>
</feature>
<sequence length="391" mass="42100">MPLNLSRGSSLIAQLFLLVFSCLFWEIRPEIGNAPASACLGTTVAARNSPRCSFAGVIEWGEDRLQPPKLCVSVLNSSGSSIGNEETPAEATDNAEHARLGVDREQSKEEAVEQGNQEGSDLLGLSPSLLSLSPTAVERTESPALPSSSVDCSFFPSAPEGPGFVAREQRGGGEGVAPELGDTEGVVVLLVLPVEGWESLFCASCLRGDINLERKCVVLCNRCEFLQGCSRKPIFGDSGAPPSHCALHKGEEQVYSTVLPPPGSHFKPTCQHIMRCDRVPSYGEAEELKARFCKGHKQAHHVDLRASKKVTASSSESSEDADLARTKSPNLSDAISSISGSDELFLQPGITKPKQRRTRGKQKATVEIIRPEFISMRDKRAAKSLTAEDER</sequence>
<keyword evidence="2" id="KW-0732">Signal</keyword>
<evidence type="ECO:0000256" key="2">
    <source>
        <dbReference type="SAM" id="SignalP"/>
    </source>
</evidence>
<evidence type="ECO:0000256" key="1">
    <source>
        <dbReference type="SAM" id="MobiDB-lite"/>
    </source>
</evidence>
<dbReference type="Proteomes" id="UP000011087">
    <property type="component" value="Unassembled WGS sequence"/>
</dbReference>
<keyword evidence="5" id="KW-1185">Reference proteome</keyword>
<dbReference type="InterPro" id="IPR043822">
    <property type="entry name" value="EsV_1_7_cys"/>
</dbReference>
<feature type="region of interest" description="Disordered" evidence="1">
    <location>
        <begin position="304"/>
        <end position="373"/>
    </location>
</feature>
<dbReference type="KEGG" id="gtt:GUITHDRAFT_114198"/>
<evidence type="ECO:0000313" key="3">
    <source>
        <dbReference type="EMBL" id="EKX39703.1"/>
    </source>
</evidence>
<dbReference type="Pfam" id="PF19114">
    <property type="entry name" value="EsV_1_7_cys"/>
    <property type="match status" value="2"/>
</dbReference>
<dbReference type="OrthoDB" id="10669952at2759"/>
<dbReference type="PROSITE" id="PS51257">
    <property type="entry name" value="PROKAR_LIPOPROTEIN"/>
    <property type="match status" value="1"/>
</dbReference>